<reference evidence="1 2" key="1">
    <citation type="journal article" date="2016" name="Nat. Commun.">
        <title>Thousands of microbial genomes shed light on interconnected biogeochemical processes in an aquifer system.</title>
        <authorList>
            <person name="Anantharaman K."/>
            <person name="Brown C.T."/>
            <person name="Hug L.A."/>
            <person name="Sharon I."/>
            <person name="Castelle C.J."/>
            <person name="Probst A.J."/>
            <person name="Thomas B.C."/>
            <person name="Singh A."/>
            <person name="Wilkins M.J."/>
            <person name="Karaoz U."/>
            <person name="Brodie E.L."/>
            <person name="Williams K.H."/>
            <person name="Hubbard S.S."/>
            <person name="Banfield J.F."/>
        </authorList>
    </citation>
    <scope>NUCLEOTIDE SEQUENCE [LARGE SCALE GENOMIC DNA]</scope>
</reference>
<dbReference type="EMBL" id="MFKV01000018">
    <property type="protein sequence ID" value="OGG50149.1"/>
    <property type="molecule type" value="Genomic_DNA"/>
</dbReference>
<accession>A0A1F6CLM5</accession>
<comment type="caution">
    <text evidence="1">The sequence shown here is derived from an EMBL/GenBank/DDBJ whole genome shotgun (WGS) entry which is preliminary data.</text>
</comment>
<sequence length="93" mass="10588">MNTERTSLFLMANLASEVSRVLSSRSAGDRLFEQESLERADRIISDVEKLPEMSKRKEEVALISEAIREPSIAPEHIRSYFDPFLSRLFASQG</sequence>
<gene>
    <name evidence="1" type="ORF">A2763_00235</name>
</gene>
<organism evidence="1 2">
    <name type="scientific">Candidatus Kaiserbacteria bacterium RIFCSPHIGHO2_01_FULL_54_36</name>
    <dbReference type="NCBI Taxonomy" id="1798482"/>
    <lineage>
        <taxon>Bacteria</taxon>
        <taxon>Candidatus Kaiseribacteriota</taxon>
    </lineage>
</organism>
<evidence type="ECO:0000313" key="1">
    <source>
        <dbReference type="EMBL" id="OGG50149.1"/>
    </source>
</evidence>
<dbReference type="AlphaFoldDB" id="A0A1F6CLM5"/>
<protein>
    <submittedName>
        <fullName evidence="1">Uncharacterized protein</fullName>
    </submittedName>
</protein>
<evidence type="ECO:0000313" key="2">
    <source>
        <dbReference type="Proteomes" id="UP000178370"/>
    </source>
</evidence>
<proteinExistence type="predicted"/>
<name>A0A1F6CLM5_9BACT</name>
<dbReference type="Proteomes" id="UP000178370">
    <property type="component" value="Unassembled WGS sequence"/>
</dbReference>